<evidence type="ECO:0000259" key="1">
    <source>
        <dbReference type="Pfam" id="PF00534"/>
    </source>
</evidence>
<dbReference type="InterPro" id="IPR001296">
    <property type="entry name" value="Glyco_trans_1"/>
</dbReference>
<dbReference type="CDD" id="cd03801">
    <property type="entry name" value="GT4_PimA-like"/>
    <property type="match status" value="1"/>
</dbReference>
<feature type="domain" description="Glycosyltransferase subfamily 4-like N-terminal" evidence="2">
    <location>
        <begin position="17"/>
        <end position="170"/>
    </location>
</feature>
<proteinExistence type="predicted"/>
<dbReference type="PANTHER" id="PTHR45947">
    <property type="entry name" value="SULFOQUINOVOSYL TRANSFERASE SQD2"/>
    <property type="match status" value="1"/>
</dbReference>
<dbReference type="Pfam" id="PF00534">
    <property type="entry name" value="Glycos_transf_1"/>
    <property type="match status" value="1"/>
</dbReference>
<evidence type="ECO:0000313" key="3">
    <source>
        <dbReference type="EMBL" id="AXA36596.1"/>
    </source>
</evidence>
<dbReference type="Proteomes" id="UP000262583">
    <property type="component" value="Chromosome"/>
</dbReference>
<gene>
    <name evidence="3" type="ORF">BRCON_1819</name>
</gene>
<dbReference type="AlphaFoldDB" id="A0A2Z4Y6I4"/>
<dbReference type="InterPro" id="IPR050194">
    <property type="entry name" value="Glycosyltransferase_grp1"/>
</dbReference>
<dbReference type="SUPFAM" id="SSF53756">
    <property type="entry name" value="UDP-Glycosyltransferase/glycogen phosphorylase"/>
    <property type="match status" value="1"/>
</dbReference>
<protein>
    <submittedName>
        <fullName evidence="3">Glycosyltransferase</fullName>
    </submittedName>
</protein>
<dbReference type="EMBL" id="CP030759">
    <property type="protein sequence ID" value="AXA36596.1"/>
    <property type="molecule type" value="Genomic_DNA"/>
</dbReference>
<keyword evidence="3" id="KW-0808">Transferase</keyword>
<sequence length="382" mass="42129">MEGALMRVLHTNFLRGWGGQSNRILMECRGLAERGWEVLLSVPRDSELAKRARAAGLAVDERVGYESLIRSVAHGDVKRFRTLLREFRPDIVHLHGGRDSWIAALALMGYRPRPIVVRTKHNVFPIANHPANRWMYGRFFDHIVCISSAIVAQCAEKRYIAPSRLVLIPSACEVGIFEHAREARPARREEFGFQPNEVVVVMSGRLRPEKGHDLLLAAMPRILEAAPHTRFLLLGSGSLKGELEAQLERQQLTPYVRVVGFRTDVAECLAAADIAVQPSRSEGLGTAVLEASAAGLPVVATRVGGIPDIVVHAETGFLVEPDNPQELADAVLRLVRDPELRVSLGSAGRARVAKLFSVEALVEKTDAFYRKILAQSVNRSIG</sequence>
<organism evidence="3 4">
    <name type="scientific">Sumerlaea chitinivorans</name>
    <dbReference type="NCBI Taxonomy" id="2250252"/>
    <lineage>
        <taxon>Bacteria</taxon>
        <taxon>Candidatus Sumerlaeota</taxon>
        <taxon>Candidatus Sumerlaeia</taxon>
        <taxon>Candidatus Sumerlaeales</taxon>
        <taxon>Candidatus Sumerlaeaceae</taxon>
        <taxon>Candidatus Sumerlaea</taxon>
    </lineage>
</organism>
<evidence type="ECO:0000313" key="4">
    <source>
        <dbReference type="Proteomes" id="UP000262583"/>
    </source>
</evidence>
<reference evidence="3 4" key="1">
    <citation type="submission" date="2018-05" db="EMBL/GenBank/DDBJ databases">
        <title>A metagenomic window into the 2 km-deep terrestrial subsurface aquifer revealed taxonomically and functionally diverse microbial community comprising novel uncultured bacterial lineages.</title>
        <authorList>
            <person name="Kadnikov V.V."/>
            <person name="Mardanov A.V."/>
            <person name="Beletsky A.V."/>
            <person name="Banks D."/>
            <person name="Pimenov N.V."/>
            <person name="Frank Y.A."/>
            <person name="Karnachuk O.V."/>
            <person name="Ravin N.V."/>
        </authorList>
    </citation>
    <scope>NUCLEOTIDE SEQUENCE [LARGE SCALE GENOMIC DNA]</scope>
    <source>
        <strain evidence="3">BY</strain>
    </source>
</reference>
<feature type="domain" description="Glycosyl transferase family 1" evidence="1">
    <location>
        <begin position="186"/>
        <end position="350"/>
    </location>
</feature>
<dbReference type="GO" id="GO:0016758">
    <property type="term" value="F:hexosyltransferase activity"/>
    <property type="evidence" value="ECO:0007669"/>
    <property type="project" value="TreeGrafter"/>
</dbReference>
<dbReference type="InterPro" id="IPR028098">
    <property type="entry name" value="Glyco_trans_4-like_N"/>
</dbReference>
<evidence type="ECO:0000259" key="2">
    <source>
        <dbReference type="Pfam" id="PF13439"/>
    </source>
</evidence>
<accession>A0A2Z4Y6I4</accession>
<dbReference type="Pfam" id="PF13439">
    <property type="entry name" value="Glyco_transf_4"/>
    <property type="match status" value="1"/>
</dbReference>
<dbReference type="Gene3D" id="3.40.50.2000">
    <property type="entry name" value="Glycogen Phosphorylase B"/>
    <property type="match status" value="2"/>
</dbReference>
<dbReference type="KEGG" id="schv:BRCON_1819"/>
<dbReference type="PANTHER" id="PTHR45947:SF3">
    <property type="entry name" value="SULFOQUINOVOSYL TRANSFERASE SQD2"/>
    <property type="match status" value="1"/>
</dbReference>
<name>A0A2Z4Y6I4_SUMC1</name>